<feature type="region of interest" description="Disordered" evidence="1">
    <location>
        <begin position="1"/>
        <end position="33"/>
    </location>
</feature>
<gene>
    <name evidence="2" type="ORF">FHL15_009262</name>
</gene>
<sequence>MSTNTHRSDEKSGSSRDADGQSARRSPGGQTLIIPNMSDAEFREFRQIYEMQLLPALTEVLGLGNISGQVHLHRRKCIVIVTREEASSSLKQQIEWVVATKLQENLRAKISVEFALGQVRRAAG</sequence>
<evidence type="ECO:0000313" key="2">
    <source>
        <dbReference type="EMBL" id="TRX89829.1"/>
    </source>
</evidence>
<comment type="caution">
    <text evidence="2">The sequence shown here is derived from an EMBL/GenBank/DDBJ whole genome shotgun (WGS) entry which is preliminary data.</text>
</comment>
<organism evidence="2 3">
    <name type="scientific">Xylaria flabelliformis</name>
    <dbReference type="NCBI Taxonomy" id="2512241"/>
    <lineage>
        <taxon>Eukaryota</taxon>
        <taxon>Fungi</taxon>
        <taxon>Dikarya</taxon>
        <taxon>Ascomycota</taxon>
        <taxon>Pezizomycotina</taxon>
        <taxon>Sordariomycetes</taxon>
        <taxon>Xylariomycetidae</taxon>
        <taxon>Xylariales</taxon>
        <taxon>Xylariaceae</taxon>
        <taxon>Xylaria</taxon>
    </lineage>
</organism>
<name>A0A553HPI3_9PEZI</name>
<keyword evidence="3" id="KW-1185">Reference proteome</keyword>
<dbReference type="AlphaFoldDB" id="A0A553HPI3"/>
<dbReference type="EMBL" id="VFLP01000062">
    <property type="protein sequence ID" value="TRX89829.1"/>
    <property type="molecule type" value="Genomic_DNA"/>
</dbReference>
<accession>A0A553HPI3</accession>
<dbReference type="OrthoDB" id="4687634at2759"/>
<reference evidence="3" key="1">
    <citation type="submission" date="2019-06" db="EMBL/GenBank/DDBJ databases">
        <title>Draft genome sequence of the griseofulvin-producing fungus Xylaria cubensis strain G536.</title>
        <authorList>
            <person name="Mead M.E."/>
            <person name="Raja H.A."/>
            <person name="Steenwyk J.L."/>
            <person name="Knowles S.L."/>
            <person name="Oberlies N.H."/>
            <person name="Rokas A."/>
        </authorList>
    </citation>
    <scope>NUCLEOTIDE SEQUENCE [LARGE SCALE GENOMIC DNA]</scope>
    <source>
        <strain evidence="3">G536</strain>
    </source>
</reference>
<protein>
    <submittedName>
        <fullName evidence="2">Uncharacterized protein</fullName>
    </submittedName>
</protein>
<evidence type="ECO:0000313" key="3">
    <source>
        <dbReference type="Proteomes" id="UP000319160"/>
    </source>
</evidence>
<proteinExistence type="predicted"/>
<evidence type="ECO:0000256" key="1">
    <source>
        <dbReference type="SAM" id="MobiDB-lite"/>
    </source>
</evidence>
<dbReference type="Proteomes" id="UP000319160">
    <property type="component" value="Unassembled WGS sequence"/>
</dbReference>
<feature type="compositionally biased region" description="Basic and acidic residues" evidence="1">
    <location>
        <begin position="1"/>
        <end position="19"/>
    </location>
</feature>